<accession>M7BUQ6</accession>
<dbReference type="AlphaFoldDB" id="M7BUQ6"/>
<dbReference type="Proteomes" id="UP000031443">
    <property type="component" value="Unassembled WGS sequence"/>
</dbReference>
<sequence>MVSEALAAMTVVAPWVEPPRTVFFHWQPTMAFHWAYQASAVPSTPCWSFHYRCCCNRRSRGRFSKSSEDPLNRWQSALRLTPVLQLPKKIKLILYPDPASIQVDGKNPLDCSDRKNRAYKSYQTSNQCEGYD</sequence>
<evidence type="ECO:0000313" key="1">
    <source>
        <dbReference type="EMBL" id="EMP40924.1"/>
    </source>
</evidence>
<keyword evidence="2" id="KW-1185">Reference proteome</keyword>
<proteinExistence type="predicted"/>
<evidence type="ECO:0000313" key="2">
    <source>
        <dbReference type="Proteomes" id="UP000031443"/>
    </source>
</evidence>
<protein>
    <submittedName>
        <fullName evidence="1">Uncharacterized protein</fullName>
    </submittedName>
</protein>
<name>M7BUQ6_CHEMY</name>
<dbReference type="EMBL" id="KB500846">
    <property type="protein sequence ID" value="EMP40924.1"/>
    <property type="molecule type" value="Genomic_DNA"/>
</dbReference>
<gene>
    <name evidence="1" type="ORF">UY3_01740</name>
</gene>
<reference evidence="2" key="1">
    <citation type="journal article" date="2013" name="Nat. Genet.">
        <title>The draft genomes of soft-shell turtle and green sea turtle yield insights into the development and evolution of the turtle-specific body plan.</title>
        <authorList>
            <person name="Wang Z."/>
            <person name="Pascual-Anaya J."/>
            <person name="Zadissa A."/>
            <person name="Li W."/>
            <person name="Niimura Y."/>
            <person name="Huang Z."/>
            <person name="Li C."/>
            <person name="White S."/>
            <person name="Xiong Z."/>
            <person name="Fang D."/>
            <person name="Wang B."/>
            <person name="Ming Y."/>
            <person name="Chen Y."/>
            <person name="Zheng Y."/>
            <person name="Kuraku S."/>
            <person name="Pignatelli M."/>
            <person name="Herrero J."/>
            <person name="Beal K."/>
            <person name="Nozawa M."/>
            <person name="Li Q."/>
            <person name="Wang J."/>
            <person name="Zhang H."/>
            <person name="Yu L."/>
            <person name="Shigenobu S."/>
            <person name="Wang J."/>
            <person name="Liu J."/>
            <person name="Flicek P."/>
            <person name="Searle S."/>
            <person name="Wang J."/>
            <person name="Kuratani S."/>
            <person name="Yin Y."/>
            <person name="Aken B."/>
            <person name="Zhang G."/>
            <person name="Irie N."/>
        </authorList>
    </citation>
    <scope>NUCLEOTIDE SEQUENCE [LARGE SCALE GENOMIC DNA]</scope>
</reference>
<organism evidence="1 2">
    <name type="scientific">Chelonia mydas</name>
    <name type="common">Green sea-turtle</name>
    <name type="synonym">Chelonia agassizi</name>
    <dbReference type="NCBI Taxonomy" id="8469"/>
    <lineage>
        <taxon>Eukaryota</taxon>
        <taxon>Metazoa</taxon>
        <taxon>Chordata</taxon>
        <taxon>Craniata</taxon>
        <taxon>Vertebrata</taxon>
        <taxon>Euteleostomi</taxon>
        <taxon>Archelosauria</taxon>
        <taxon>Testudinata</taxon>
        <taxon>Testudines</taxon>
        <taxon>Cryptodira</taxon>
        <taxon>Durocryptodira</taxon>
        <taxon>Americhelydia</taxon>
        <taxon>Chelonioidea</taxon>
        <taxon>Cheloniidae</taxon>
        <taxon>Chelonia</taxon>
    </lineage>
</organism>